<evidence type="ECO:0008006" key="4">
    <source>
        <dbReference type="Google" id="ProtNLM"/>
    </source>
</evidence>
<keyword evidence="1" id="KW-0732">Signal</keyword>
<dbReference type="RefSeq" id="WP_160843652.1">
    <property type="nucleotide sequence ID" value="NZ_WVHT01000002.1"/>
</dbReference>
<name>A0A7K1Y7E0_9SPHI</name>
<evidence type="ECO:0000313" key="3">
    <source>
        <dbReference type="Proteomes" id="UP000466586"/>
    </source>
</evidence>
<dbReference type="Pfam" id="PF13715">
    <property type="entry name" value="CarbopepD_reg_2"/>
    <property type="match status" value="1"/>
</dbReference>
<dbReference type="InterPro" id="IPR008969">
    <property type="entry name" value="CarboxyPept-like_regulatory"/>
</dbReference>
<dbReference type="EMBL" id="WVHT01000002">
    <property type="protein sequence ID" value="MXV50483.1"/>
    <property type="molecule type" value="Genomic_DNA"/>
</dbReference>
<dbReference type="SUPFAM" id="SSF49464">
    <property type="entry name" value="Carboxypeptidase regulatory domain-like"/>
    <property type="match status" value="1"/>
</dbReference>
<keyword evidence="3" id="KW-1185">Reference proteome</keyword>
<feature type="signal peptide" evidence="1">
    <location>
        <begin position="1"/>
        <end position="33"/>
    </location>
</feature>
<reference evidence="2 3" key="1">
    <citation type="submission" date="2019-11" db="EMBL/GenBank/DDBJ databases">
        <title>Pedobacter sp. HMF7647 Genome sequencing and assembly.</title>
        <authorList>
            <person name="Kang H."/>
            <person name="Kim H."/>
            <person name="Joh K."/>
        </authorList>
    </citation>
    <scope>NUCLEOTIDE SEQUENCE [LARGE SCALE GENOMIC DNA]</scope>
    <source>
        <strain evidence="2 3">HMF7647</strain>
    </source>
</reference>
<proteinExistence type="predicted"/>
<dbReference type="AlphaFoldDB" id="A0A7K1Y7E0"/>
<accession>A0A7K1Y7E0</accession>
<feature type="chain" id="PRO_5029724840" description="Carboxypeptidase-like regulatory domain-containing protein" evidence="1">
    <location>
        <begin position="34"/>
        <end position="157"/>
    </location>
</feature>
<gene>
    <name evidence="2" type="ORF">GS399_05815</name>
</gene>
<dbReference type="Proteomes" id="UP000466586">
    <property type="component" value="Unassembled WGS sequence"/>
</dbReference>
<evidence type="ECO:0000313" key="2">
    <source>
        <dbReference type="EMBL" id="MXV50483.1"/>
    </source>
</evidence>
<evidence type="ECO:0000256" key="1">
    <source>
        <dbReference type="SAM" id="SignalP"/>
    </source>
</evidence>
<sequence length="157" mass="17088">MTLMKMMQSKPMMNFFLKSALCATILIAPIAVKSETSSGYKSVKNFPRNERSNAAREKNSNAYISGNVYDITKNGPLQGATIVIMGTSYSSVTNADGTFKIIVPKECQDKKITLQVRCTGYEVSNLDVSTKKLPASQSFSIKQQSDIQGDAAAVITE</sequence>
<comment type="caution">
    <text evidence="2">The sequence shown here is derived from an EMBL/GenBank/DDBJ whole genome shotgun (WGS) entry which is preliminary data.</text>
</comment>
<dbReference type="Gene3D" id="2.60.40.1120">
    <property type="entry name" value="Carboxypeptidase-like, regulatory domain"/>
    <property type="match status" value="1"/>
</dbReference>
<organism evidence="2 3">
    <name type="scientific">Hufsiella arboris</name>
    <dbReference type="NCBI Taxonomy" id="2695275"/>
    <lineage>
        <taxon>Bacteria</taxon>
        <taxon>Pseudomonadati</taxon>
        <taxon>Bacteroidota</taxon>
        <taxon>Sphingobacteriia</taxon>
        <taxon>Sphingobacteriales</taxon>
        <taxon>Sphingobacteriaceae</taxon>
        <taxon>Hufsiella</taxon>
    </lineage>
</organism>
<protein>
    <recommendedName>
        <fullName evidence="4">Carboxypeptidase-like regulatory domain-containing protein</fullName>
    </recommendedName>
</protein>